<comment type="caution">
    <text evidence="2">The sequence shown here is derived from an EMBL/GenBank/DDBJ whole genome shotgun (WGS) entry which is preliminary data.</text>
</comment>
<evidence type="ECO:0000313" key="2">
    <source>
        <dbReference type="EMBL" id="MDF3841800.1"/>
    </source>
</evidence>
<accession>A0AAW6P2Q6</accession>
<feature type="non-terminal residue" evidence="2">
    <location>
        <position position="1"/>
    </location>
</feature>
<sequence length="106" mass="11844">LVYLRVMHVLARDAGVPFKDIPTTEALALPPELEPISATLVDWARRGSGKLSPEQERLLRQRYIHQSSNWNAEIGQGSSRVDVVFPNRPADGGRARYADQPPRKDA</sequence>
<dbReference type="EMBL" id="JARJLR010000167">
    <property type="protein sequence ID" value="MDF3841800.1"/>
    <property type="molecule type" value="Genomic_DNA"/>
</dbReference>
<dbReference type="AlphaFoldDB" id="A0AAW6P2Q6"/>
<feature type="compositionally biased region" description="Basic and acidic residues" evidence="1">
    <location>
        <begin position="91"/>
        <end position="106"/>
    </location>
</feature>
<proteinExistence type="predicted"/>
<protein>
    <submittedName>
        <fullName evidence="2">Type IV secretion protein Rhs</fullName>
    </submittedName>
</protein>
<evidence type="ECO:0000313" key="3">
    <source>
        <dbReference type="Proteomes" id="UP001220662"/>
    </source>
</evidence>
<gene>
    <name evidence="2" type="ORF">P3W55_08750</name>
</gene>
<organism evidence="2 3">
    <name type="scientific">Pseudomonas citronellolis</name>
    <dbReference type="NCBI Taxonomy" id="53408"/>
    <lineage>
        <taxon>Bacteria</taxon>
        <taxon>Pseudomonadati</taxon>
        <taxon>Pseudomonadota</taxon>
        <taxon>Gammaproteobacteria</taxon>
        <taxon>Pseudomonadales</taxon>
        <taxon>Pseudomonadaceae</taxon>
        <taxon>Pseudomonas</taxon>
    </lineage>
</organism>
<feature type="region of interest" description="Disordered" evidence="1">
    <location>
        <begin position="81"/>
        <end position="106"/>
    </location>
</feature>
<name>A0AAW6P2Q6_9PSED</name>
<reference evidence="2" key="1">
    <citation type="submission" date="2023-03" db="EMBL/GenBank/DDBJ databases">
        <title>Draft assemblies of triclosan tolerant bacteria isolated from returned activated sludge.</title>
        <authorList>
            <person name="Van Hamelsveld S."/>
        </authorList>
    </citation>
    <scope>NUCLEOTIDE SEQUENCE</scope>
    <source>
        <strain evidence="2">GW210015_S63</strain>
    </source>
</reference>
<evidence type="ECO:0000256" key="1">
    <source>
        <dbReference type="SAM" id="MobiDB-lite"/>
    </source>
</evidence>
<dbReference type="Proteomes" id="UP001220662">
    <property type="component" value="Unassembled WGS sequence"/>
</dbReference>